<dbReference type="GO" id="GO:0009254">
    <property type="term" value="P:peptidoglycan turnover"/>
    <property type="evidence" value="ECO:0007669"/>
    <property type="project" value="UniProtKB-UniRule"/>
</dbReference>
<sequence length="368" mass="40274">MALYIGLMSGTSVDAIDAVLCDIDNSSANPIQLLHTKSVPFPNVIQQQIHSLSNAEYAHDPIEEMALLDRELGELFAESVDDLLKDSGYKKEDIIAIGSHGQTIRHRPDAYHPFTIQIGNPHTIAARTGIMTVADFRTRDMVYGGQGAPLVPAFHRAIFYDPEQDRIIVNLGGIANITVLPAQGQVLGYDTGPANTLMDQWIGLHQSKSFDADGQWAQQGKVIPSLLQDLLSDSYFAQPFPKSTGREHFNLNWLHQFTCDEFVPQDVQATLLELTAITVSQAIQQHTSSATVILCGGGAYNSALKQRLQQHLDGYDIKSSQDFGVAPDWIEAMAFSWLAHRCINRLPGNLPAVTGARSTTILGAIFAP</sequence>
<dbReference type="GO" id="GO:0016301">
    <property type="term" value="F:kinase activity"/>
    <property type="evidence" value="ECO:0007669"/>
    <property type="project" value="UniProtKB-KW"/>
</dbReference>
<evidence type="ECO:0000313" key="3">
    <source>
        <dbReference type="Proteomes" id="UP000232693"/>
    </source>
</evidence>
<keyword evidence="1 2" id="KW-0418">Kinase</keyword>
<comment type="similarity">
    <text evidence="1">Belongs to the anhydro-N-acetylmuramic acid kinase family.</text>
</comment>
<comment type="pathway">
    <text evidence="1">Amino-sugar metabolism; 1,6-anhydro-N-acetylmuramate degradation.</text>
</comment>
<proteinExistence type="inferred from homology"/>
<dbReference type="EC" id="2.7.1.170" evidence="1"/>
<dbReference type="GO" id="GO:0006040">
    <property type="term" value="P:amino sugar metabolic process"/>
    <property type="evidence" value="ECO:0007669"/>
    <property type="project" value="InterPro"/>
</dbReference>
<dbReference type="UniPathway" id="UPA00544"/>
<dbReference type="PANTHER" id="PTHR30605:SF0">
    <property type="entry name" value="ANHYDRO-N-ACETYLMURAMIC ACID KINASE"/>
    <property type="match status" value="1"/>
</dbReference>
<name>A0A2K9AVX4_9GAMM</name>
<comment type="catalytic activity">
    <reaction evidence="1">
        <text>1,6-anhydro-N-acetyl-beta-muramate + ATP + H2O = N-acetyl-D-muramate 6-phosphate + ADP + H(+)</text>
        <dbReference type="Rhea" id="RHEA:24952"/>
        <dbReference type="ChEBI" id="CHEBI:15377"/>
        <dbReference type="ChEBI" id="CHEBI:15378"/>
        <dbReference type="ChEBI" id="CHEBI:30616"/>
        <dbReference type="ChEBI" id="CHEBI:58690"/>
        <dbReference type="ChEBI" id="CHEBI:58722"/>
        <dbReference type="ChEBI" id="CHEBI:456216"/>
        <dbReference type="EC" id="2.7.1.170"/>
    </reaction>
</comment>
<dbReference type="InterPro" id="IPR043129">
    <property type="entry name" value="ATPase_NBD"/>
</dbReference>
<reference evidence="2 3" key="1">
    <citation type="submission" date="2017-12" db="EMBL/GenBank/DDBJ databases">
        <title>Kangiella profundi FT102 completed genome.</title>
        <authorList>
            <person name="Xu J."/>
            <person name="Wang J."/>
            <person name="Lu Y."/>
        </authorList>
    </citation>
    <scope>NUCLEOTIDE SEQUENCE [LARGE SCALE GENOMIC DNA]</scope>
    <source>
        <strain evidence="2 3">FT102</strain>
    </source>
</reference>
<protein>
    <recommendedName>
        <fullName evidence="1">Anhydro-N-acetylmuramic acid kinase</fullName>
        <ecNumber evidence="1">2.7.1.170</ecNumber>
    </recommendedName>
    <alternativeName>
        <fullName evidence="1">AnhMurNAc kinase</fullName>
    </alternativeName>
</protein>
<dbReference type="Proteomes" id="UP000232693">
    <property type="component" value="Chromosome"/>
</dbReference>
<feature type="binding site" evidence="1">
    <location>
        <begin position="10"/>
        <end position="17"/>
    </location>
    <ligand>
        <name>ATP</name>
        <dbReference type="ChEBI" id="CHEBI:30616"/>
    </ligand>
</feature>
<dbReference type="NCBIfam" id="NF007148">
    <property type="entry name" value="PRK09585.3-2"/>
    <property type="match status" value="1"/>
</dbReference>
<keyword evidence="1" id="KW-0119">Carbohydrate metabolism</keyword>
<dbReference type="NCBIfam" id="NF007139">
    <property type="entry name" value="PRK09585.1-3"/>
    <property type="match status" value="1"/>
</dbReference>
<dbReference type="KEGG" id="kpd:CW740_01780"/>
<dbReference type="HAMAP" id="MF_01270">
    <property type="entry name" value="AnhMurNAc_kinase"/>
    <property type="match status" value="1"/>
</dbReference>
<evidence type="ECO:0000313" key="2">
    <source>
        <dbReference type="EMBL" id="AUD78039.1"/>
    </source>
</evidence>
<organism evidence="2 3">
    <name type="scientific">Kangiella profundi</name>
    <dbReference type="NCBI Taxonomy" id="1561924"/>
    <lineage>
        <taxon>Bacteria</taxon>
        <taxon>Pseudomonadati</taxon>
        <taxon>Pseudomonadota</taxon>
        <taxon>Gammaproteobacteria</taxon>
        <taxon>Kangiellales</taxon>
        <taxon>Kangiellaceae</taxon>
        <taxon>Kangiella</taxon>
    </lineage>
</organism>
<dbReference type="GO" id="GO:0097175">
    <property type="term" value="P:1,6-anhydro-N-acetyl-beta-muramic acid catabolic process"/>
    <property type="evidence" value="ECO:0007669"/>
    <property type="project" value="UniProtKB-UniRule"/>
</dbReference>
<dbReference type="OrthoDB" id="9763949at2"/>
<dbReference type="GO" id="GO:0016773">
    <property type="term" value="F:phosphotransferase activity, alcohol group as acceptor"/>
    <property type="evidence" value="ECO:0007669"/>
    <property type="project" value="UniProtKB-UniRule"/>
</dbReference>
<dbReference type="InterPro" id="IPR005338">
    <property type="entry name" value="Anhydro_N_Ac-Mur_kinase"/>
</dbReference>
<keyword evidence="3" id="KW-1185">Reference proteome</keyword>
<evidence type="ECO:0000256" key="1">
    <source>
        <dbReference type="HAMAP-Rule" id="MF_01270"/>
    </source>
</evidence>
<dbReference type="GO" id="GO:0005524">
    <property type="term" value="F:ATP binding"/>
    <property type="evidence" value="ECO:0007669"/>
    <property type="project" value="UniProtKB-UniRule"/>
</dbReference>
<dbReference type="Gene3D" id="3.30.420.40">
    <property type="match status" value="2"/>
</dbReference>
<comment type="function">
    <text evidence="1">Catalyzes the specific phosphorylation of 1,6-anhydro-N-acetylmuramic acid (anhMurNAc) with the simultaneous cleavage of the 1,6-anhydro ring, generating MurNAc-6-P. Is required for the utilization of anhMurNAc either imported from the medium or derived from its own cell wall murein, and thus plays a role in cell wall recycling.</text>
</comment>
<gene>
    <name evidence="1" type="primary">anmK</name>
    <name evidence="2" type="ORF">CW740_01780</name>
</gene>
<keyword evidence="1" id="KW-0067">ATP-binding</keyword>
<accession>A0A2K9AVX4</accession>
<dbReference type="RefSeq" id="WP_106645946.1">
    <property type="nucleotide sequence ID" value="NZ_BMGO01000001.1"/>
</dbReference>
<dbReference type="EMBL" id="CP025120">
    <property type="protein sequence ID" value="AUD78039.1"/>
    <property type="molecule type" value="Genomic_DNA"/>
</dbReference>
<keyword evidence="1" id="KW-0547">Nucleotide-binding</keyword>
<dbReference type="Pfam" id="PF03702">
    <property type="entry name" value="AnmK"/>
    <property type="match status" value="1"/>
</dbReference>
<dbReference type="PANTHER" id="PTHR30605">
    <property type="entry name" value="ANHYDRO-N-ACETYLMURAMIC ACID KINASE"/>
    <property type="match status" value="1"/>
</dbReference>
<comment type="pathway">
    <text evidence="1">Cell wall biogenesis; peptidoglycan recycling.</text>
</comment>
<dbReference type="UniPathway" id="UPA00343"/>
<dbReference type="AlphaFoldDB" id="A0A2K9AVX4"/>
<keyword evidence="1" id="KW-0808">Transferase</keyword>
<dbReference type="CDD" id="cd24050">
    <property type="entry name" value="ASKHA_NBD_ANMK"/>
    <property type="match status" value="1"/>
</dbReference>
<dbReference type="SUPFAM" id="SSF53067">
    <property type="entry name" value="Actin-like ATPase domain"/>
    <property type="match status" value="1"/>
</dbReference>